<dbReference type="EMBL" id="JBHUPE010000004">
    <property type="protein sequence ID" value="MFD2904419.1"/>
    <property type="molecule type" value="Genomic_DNA"/>
</dbReference>
<name>A0ABW5YVC7_9SPHI</name>
<gene>
    <name evidence="1" type="ORF">ACFS6I_10820</name>
</gene>
<evidence type="ECO:0000313" key="1">
    <source>
        <dbReference type="EMBL" id="MFD2904419.1"/>
    </source>
</evidence>
<comment type="caution">
    <text evidence="1">The sequence shown here is derived from an EMBL/GenBank/DDBJ whole genome shotgun (WGS) entry which is preliminary data.</text>
</comment>
<reference evidence="2" key="1">
    <citation type="journal article" date="2019" name="Int. J. Syst. Evol. Microbiol.">
        <title>The Global Catalogue of Microorganisms (GCM) 10K type strain sequencing project: providing services to taxonomists for standard genome sequencing and annotation.</title>
        <authorList>
            <consortium name="The Broad Institute Genomics Platform"/>
            <consortium name="The Broad Institute Genome Sequencing Center for Infectious Disease"/>
            <person name="Wu L."/>
            <person name="Ma J."/>
        </authorList>
    </citation>
    <scope>NUCLEOTIDE SEQUENCE [LARGE SCALE GENOMIC DNA]</scope>
    <source>
        <strain evidence="2">KCTC 22209</strain>
    </source>
</reference>
<accession>A0ABW5YVC7</accession>
<organism evidence="1 2">
    <name type="scientific">Sphingobacterium anhuiense</name>
    <dbReference type="NCBI Taxonomy" id="493780"/>
    <lineage>
        <taxon>Bacteria</taxon>
        <taxon>Pseudomonadati</taxon>
        <taxon>Bacteroidota</taxon>
        <taxon>Sphingobacteriia</taxon>
        <taxon>Sphingobacteriales</taxon>
        <taxon>Sphingobacteriaceae</taxon>
        <taxon>Sphingobacterium</taxon>
    </lineage>
</organism>
<dbReference type="Proteomes" id="UP001597509">
    <property type="component" value="Unassembled WGS sequence"/>
</dbReference>
<protein>
    <recommendedName>
        <fullName evidence="3">DUF4468 domain-containing protein</fullName>
    </recommendedName>
</protein>
<proteinExistence type="predicted"/>
<dbReference type="RefSeq" id="WP_380920384.1">
    <property type="nucleotide sequence ID" value="NZ_JBHUPE010000004.1"/>
</dbReference>
<sequence length="263" mass="29558">MKNILILLIFVTFGFTKSFAQSSTFIKTIQVSVSNRVALLDAENQPLKAGNLYRVKLSTMSTGIRTGAEYLVWFSNTDVSWKVRMVTSNGTNSNHPQLEVDSNIVRLYTNHETAYPIKVYAEVFNSGNGYTQPSMFGSSFQWQRLVNNTYYMDGNVGIGTNAPGEKLSVNGKIRAHEIKVESTASTWPDYVFEEEYDLPSLKSTADFIKANKHLPGVPTANDVEKDGISLGEMNKILLQKIEELTLHMIEMKSEIEELKNTHK</sequence>
<evidence type="ECO:0008006" key="3">
    <source>
        <dbReference type="Google" id="ProtNLM"/>
    </source>
</evidence>
<evidence type="ECO:0000313" key="2">
    <source>
        <dbReference type="Proteomes" id="UP001597509"/>
    </source>
</evidence>
<keyword evidence="2" id="KW-1185">Reference proteome</keyword>